<dbReference type="PANTHER" id="PTHR34783">
    <property type="entry name" value="DEFENSIN-LIKE PROTEIN 144-RELATED"/>
    <property type="match status" value="1"/>
</dbReference>
<keyword evidence="8" id="KW-1015">Disulfide bond</keyword>
<dbReference type="InterPro" id="IPR010851">
    <property type="entry name" value="DEFL"/>
</dbReference>
<comment type="subcellular location">
    <subcellularLocation>
        <location evidence="1">Secreted</location>
    </subcellularLocation>
</comment>
<evidence type="ECO:0000256" key="2">
    <source>
        <dbReference type="ARBA" id="ARBA00006722"/>
    </source>
</evidence>
<evidence type="ECO:0000256" key="7">
    <source>
        <dbReference type="ARBA" id="ARBA00022821"/>
    </source>
</evidence>
<proteinExistence type="inferred from homology"/>
<evidence type="ECO:0000256" key="6">
    <source>
        <dbReference type="ARBA" id="ARBA00022729"/>
    </source>
</evidence>
<reference evidence="10" key="1">
    <citation type="journal article" date="2016" name="Proc. Natl. Acad. Sci. U.S.A.">
        <title>Chromosome-level assembly of Arabidopsis thaliana Ler reveals the extent of translocation and inversion polymorphisms.</title>
        <authorList>
            <person name="Zapata L."/>
            <person name="Ding J."/>
            <person name="Willing E.M."/>
            <person name="Hartwig B."/>
            <person name="Bezdan D."/>
            <person name="Jiao W.B."/>
            <person name="Patel V."/>
            <person name="Velikkakam James G."/>
            <person name="Koornneef M."/>
            <person name="Ossowski S."/>
            <person name="Schneeberger K."/>
        </authorList>
    </citation>
    <scope>NUCLEOTIDE SEQUENCE [LARGE SCALE GENOMIC DNA]</scope>
    <source>
        <strain evidence="10">cv. Landsberg erecta</strain>
    </source>
</reference>
<dbReference type="EMBL" id="LUHQ01000004">
    <property type="protein sequence ID" value="OAP00653.1"/>
    <property type="molecule type" value="Genomic_DNA"/>
</dbReference>
<evidence type="ECO:0000256" key="3">
    <source>
        <dbReference type="ARBA" id="ARBA00022525"/>
    </source>
</evidence>
<dbReference type="GO" id="GO:0031640">
    <property type="term" value="P:killing of cells of another organism"/>
    <property type="evidence" value="ECO:0007669"/>
    <property type="project" value="UniProtKB-KW"/>
</dbReference>
<keyword evidence="5" id="KW-0295">Fungicide</keyword>
<evidence type="ECO:0000313" key="10">
    <source>
        <dbReference type="Proteomes" id="UP000078284"/>
    </source>
</evidence>
<keyword evidence="3" id="KW-0964">Secreted</keyword>
<name>A0A178V6R5_ARATH</name>
<keyword evidence="6" id="KW-0732">Signal</keyword>
<dbReference type="PANTHER" id="PTHR34783:SF1">
    <property type="entry name" value="DEFENSIN-LIKE PROTEIN 144-RELATED"/>
    <property type="match status" value="1"/>
</dbReference>
<dbReference type="Proteomes" id="UP000078284">
    <property type="component" value="Chromosome 4"/>
</dbReference>
<dbReference type="ExpressionAtlas" id="A0A178V6R5">
    <property type="expression patterns" value="baseline and differential"/>
</dbReference>
<comment type="similarity">
    <text evidence="2">Belongs to the DEFL family.</text>
</comment>
<keyword evidence="4" id="KW-0929">Antimicrobial</keyword>
<sequence>MKKASQLSTTILTIFIVLAIGMMVKGTVGKQRLCIKVLTNASHVSKGASTSDSKLCTSLCEKISPQGVSFCKPIATTGQSKKGNPVCNCRYWCRSDGTPHTT</sequence>
<evidence type="ECO:0000256" key="1">
    <source>
        <dbReference type="ARBA" id="ARBA00004613"/>
    </source>
</evidence>
<accession>A0A178V6R5</accession>
<evidence type="ECO:0000256" key="4">
    <source>
        <dbReference type="ARBA" id="ARBA00022529"/>
    </source>
</evidence>
<evidence type="ECO:0000256" key="8">
    <source>
        <dbReference type="ARBA" id="ARBA00023157"/>
    </source>
</evidence>
<dbReference type="GO" id="GO:0005576">
    <property type="term" value="C:extracellular region"/>
    <property type="evidence" value="ECO:0007669"/>
    <property type="project" value="UniProtKB-SubCell"/>
</dbReference>
<protein>
    <submittedName>
        <fullName evidence="9">LCR11</fullName>
    </submittedName>
</protein>
<gene>
    <name evidence="9" type="ordered locus">AXX17_At4g12970</name>
</gene>
<evidence type="ECO:0000256" key="5">
    <source>
        <dbReference type="ARBA" id="ARBA00022577"/>
    </source>
</evidence>
<organism evidence="9 10">
    <name type="scientific">Arabidopsis thaliana</name>
    <name type="common">Mouse-ear cress</name>
    <dbReference type="NCBI Taxonomy" id="3702"/>
    <lineage>
        <taxon>Eukaryota</taxon>
        <taxon>Viridiplantae</taxon>
        <taxon>Streptophyta</taxon>
        <taxon>Embryophyta</taxon>
        <taxon>Tracheophyta</taxon>
        <taxon>Spermatophyta</taxon>
        <taxon>Magnoliopsida</taxon>
        <taxon>eudicotyledons</taxon>
        <taxon>Gunneridae</taxon>
        <taxon>Pentapetalae</taxon>
        <taxon>rosids</taxon>
        <taxon>malvids</taxon>
        <taxon>Brassicales</taxon>
        <taxon>Brassicaceae</taxon>
        <taxon>Camelineae</taxon>
        <taxon>Arabidopsis</taxon>
    </lineage>
</organism>
<evidence type="ECO:0000313" key="9">
    <source>
        <dbReference type="EMBL" id="OAP00653.1"/>
    </source>
</evidence>
<dbReference type="GO" id="GO:0050832">
    <property type="term" value="P:defense response to fungus"/>
    <property type="evidence" value="ECO:0007669"/>
    <property type="project" value="UniProtKB-KW"/>
</dbReference>
<dbReference type="Pfam" id="PF07333">
    <property type="entry name" value="SLR1-BP"/>
    <property type="match status" value="1"/>
</dbReference>
<dbReference type="AlphaFoldDB" id="A0A178V6R5"/>
<comment type="caution">
    <text evidence="9">The sequence shown here is derived from an EMBL/GenBank/DDBJ whole genome shotgun (WGS) entry which is preliminary data.</text>
</comment>
<keyword evidence="7" id="KW-0611">Plant defense</keyword>